<dbReference type="OrthoDB" id="7209629at2"/>
<protein>
    <submittedName>
        <fullName evidence="2">Uncharacterized protein</fullName>
    </submittedName>
</protein>
<keyword evidence="3" id="KW-1185">Reference proteome</keyword>
<dbReference type="eggNOG" id="COG3063">
    <property type="taxonomic scope" value="Bacteria"/>
</dbReference>
<dbReference type="Proteomes" id="UP000018851">
    <property type="component" value="Chromosome"/>
</dbReference>
<dbReference type="AlphaFoldDB" id="W0AJ20"/>
<reference evidence="2 3" key="1">
    <citation type="submission" date="2013-07" db="EMBL/GenBank/DDBJ databases">
        <title>Completed genome of Sphingomonas sanxanigenens NX02.</title>
        <authorList>
            <person name="Ma T."/>
            <person name="Huang H."/>
            <person name="Wu M."/>
            <person name="Li X."/>
            <person name="Li G."/>
        </authorList>
    </citation>
    <scope>NUCLEOTIDE SEQUENCE [LARGE SCALE GENOMIC DNA]</scope>
    <source>
        <strain evidence="2 3">NX02</strain>
    </source>
</reference>
<dbReference type="PATRIC" id="fig|1123269.5.peg.4584"/>
<dbReference type="SUPFAM" id="SSF48452">
    <property type="entry name" value="TPR-like"/>
    <property type="match status" value="1"/>
</dbReference>
<dbReference type="HOGENOM" id="CLU_019981_3_0_5"/>
<dbReference type="Gene3D" id="1.25.40.10">
    <property type="entry name" value="Tetratricopeptide repeat domain"/>
    <property type="match status" value="1"/>
</dbReference>
<keyword evidence="1" id="KW-0472">Membrane</keyword>
<dbReference type="STRING" id="1123269.NX02_23415"/>
<evidence type="ECO:0000313" key="2">
    <source>
        <dbReference type="EMBL" id="AHE56298.1"/>
    </source>
</evidence>
<gene>
    <name evidence="2" type="ORF">NX02_23415</name>
</gene>
<dbReference type="RefSeq" id="WP_025294420.1">
    <property type="nucleotide sequence ID" value="NZ_CP006644.1"/>
</dbReference>
<evidence type="ECO:0000256" key="1">
    <source>
        <dbReference type="SAM" id="Phobius"/>
    </source>
</evidence>
<proteinExistence type="predicted"/>
<accession>W0AJ20</accession>
<evidence type="ECO:0000313" key="3">
    <source>
        <dbReference type="Proteomes" id="UP000018851"/>
    </source>
</evidence>
<name>W0AJ20_9SPHN</name>
<keyword evidence="1" id="KW-1133">Transmembrane helix</keyword>
<keyword evidence="1" id="KW-0812">Transmembrane</keyword>
<dbReference type="KEGG" id="ssan:NX02_23415"/>
<dbReference type="EMBL" id="CP006644">
    <property type="protein sequence ID" value="AHE56298.1"/>
    <property type="molecule type" value="Genomic_DNA"/>
</dbReference>
<organism evidence="2 3">
    <name type="scientific">Sphingomonas sanxanigenens DSM 19645 = NX02</name>
    <dbReference type="NCBI Taxonomy" id="1123269"/>
    <lineage>
        <taxon>Bacteria</taxon>
        <taxon>Pseudomonadati</taxon>
        <taxon>Pseudomonadota</taxon>
        <taxon>Alphaproteobacteria</taxon>
        <taxon>Sphingomonadales</taxon>
        <taxon>Sphingomonadaceae</taxon>
        <taxon>Sphingomonas</taxon>
    </lineage>
</organism>
<feature type="transmembrane region" description="Helical" evidence="1">
    <location>
        <begin position="160"/>
        <end position="180"/>
    </location>
</feature>
<dbReference type="InterPro" id="IPR011990">
    <property type="entry name" value="TPR-like_helical_dom_sf"/>
</dbReference>
<sequence length="570" mass="60665">MGVYEDVTGEGARRGDVEAAVAAISASPEFLRAPVMRRLLDYLVQETLAGRGDQVKAYSVAVDGLGRDPDFDTQADSYPRVQVGRLRRMLDAYYARYPLTAGVGLSIPNGSYKVRLFTAQQAAAPATSVAASATPPAGAVGTRARAEWDAGTAPRRGLRWALVVLAIVALLGAAMLWLVLNPLRSLADAEIVPAPSLELQHVSTDGSPEAMRTGNRVDAVLGDALYRSFVTLIQAGVNASQAAAPDYRLVGRVSTTGGATTLAVQIYHVQSGRQIWSQTVAIPADATPLEPVLRPMIAQIIQPFGVIATDQRARFTDPAAPGFPCLVLYHDYRRTRDSAIYTTVDTCLERSGELTPNKTNVLAARSFMAFDAARLTPGDAPALRRRGARLARDAVRADPFSGVGHYALATAFFAEGRCDLGKASAQRSIELNPYSGEKLATLGAAMFECGDPDAERLLREALLLDPNGPAYTRTPLVILLIRQQEAAEALALANMIIPPMDATRPSYDLTMALAQAANGRRAAAAASWRRVLRSAGSKGDAASLAASPSLSPWLGSRTMEALKEVGLVNN</sequence>